<evidence type="ECO:0000256" key="8">
    <source>
        <dbReference type="ARBA" id="ARBA00022824"/>
    </source>
</evidence>
<sequence length="1149" mass="130170">MDFHHMIWKIRKSTDIIRRKSKELKNIFELLASTGAESACAGHESKMADGADEEEEVFEITDFTTSSEWERFAARLEQLLIEWKLDDTNKRTSSSKGKGISGNFEKSKLNPIPSKKDNSEQQEGSWGVVSDKIAFGNFNFNVAYHRLRTRRPRRNGTKQTDDFEDGLPDAMMEMFDMEFDFPPRTHCLSRWYGLKEFIVISPAEEAEVVDSESKCHLLLSSIGIAATNSKCTIPMFAHVRQRWRKIYYGLCIGGGFRTMYEIAHLRHVPTQYRHLAGLLEIFKDKLACPLQPIPPVTLTVRFTYVLDEWTDYSWPQEPPDLSSCLECKVGVNDLGILPFGACQDPVRELHLSTTWPCLSEEVIVDNSVYSDLEPCHAPQWCVRARMNDNPQCLLGEYLGGYLTLCHRQESTMQLLNKTVVDSDSDVADITHALQRLTEAPHVASLSTAVSRATSRISAMSERSSEEFPIPGPLLHEILKHLFPDSDRDLDELETEQQELMFNKMEGGEDAKQSQGPQDKFRGLKTAPEDSLTFFLAVCVCIVYHSYGGLRAVAHLWQEFVLEMRYRWENDIFIPRLKLQSPNLGNCLIHQKLQMLNCCIERKRLSKIRAASLQFCANVGKNSETEINKSEDSNSDNLRKKDSDTASERIETQSSVSDDEEFFEAVESQEEPDDENESNSTERKHMERTDTDLDKDTTTNDNLSPRKREGAKEPFGELKLLASGEPLLVPFTQEPAPMTEDMLEEQAEILTQLGTSVEGARVRAQMQCASLLSDMEAFKAANPGCLLEDFVRWYSPFDWIPGPETEEEIEELKKQKIKSEGVNEESSATASPSEPINTVSSEDSLEEGWDTEDILIPDEDILTAETSNAKLLMDEAKAGNVEELQPCKWREEGHLSLRMRIPGNMWVEVWQSARPVPVRRQKRLFDETKEAEKVLHFLAGLKPAEVAFQLFPVLLHAAILRIEAAGARDIPAVSSLLDEVLSKASKLSWEMPHDLPRCEEFVKQLQLSELAIARAHSLRFKFRDALSEQGRDHGDKDVEQFLSALTEKPEVAVIGAGRGPAGRVIHRLFAKQESARMQFAVDEDTSSDLSRQPATHAQDFPPPTGREYILRTTVPRPRPSSRPCPQRMYCVLTDDDFRLAGAFTDDVIFQ</sequence>
<evidence type="ECO:0000256" key="9">
    <source>
        <dbReference type="ARBA" id="ARBA00023034"/>
    </source>
</evidence>
<evidence type="ECO:0000259" key="12">
    <source>
        <dbReference type="Pfam" id="PF19533"/>
    </source>
</evidence>
<evidence type="ECO:0000256" key="1">
    <source>
        <dbReference type="ARBA" id="ARBA00004222"/>
    </source>
</evidence>
<feature type="compositionally biased region" description="Low complexity" evidence="10">
    <location>
        <begin position="823"/>
        <end position="834"/>
    </location>
</feature>
<gene>
    <name evidence="13" type="ORF">PMEA_00015735</name>
</gene>
<protein>
    <recommendedName>
        <fullName evidence="5">Rab3 GTPase-activating protein catalytic subunit</fullName>
    </recommendedName>
</protein>
<evidence type="ECO:0000256" key="6">
    <source>
        <dbReference type="ARBA" id="ARBA00022468"/>
    </source>
</evidence>
<feature type="region of interest" description="Disordered" evidence="10">
    <location>
        <begin position="1082"/>
        <end position="1123"/>
    </location>
</feature>
<dbReference type="Pfam" id="PF13890">
    <property type="entry name" value="Rab3-GTPase_cat"/>
    <property type="match status" value="1"/>
</dbReference>
<dbReference type="EMBL" id="CALNXJ010000028">
    <property type="protein sequence ID" value="CAH3134135.1"/>
    <property type="molecule type" value="Genomic_DNA"/>
</dbReference>
<dbReference type="PANTHER" id="PTHR21422:SF9">
    <property type="entry name" value="RAB3 GTPASE-ACTIVATING PROTEIN CATALYTIC SUBUNIT"/>
    <property type="match status" value="1"/>
</dbReference>
<dbReference type="InterPro" id="IPR026147">
    <property type="entry name" value="Rab3GAP1_conserved"/>
</dbReference>
<dbReference type="InterPro" id="IPR045698">
    <property type="entry name" value="Rab3GAP1_C"/>
</dbReference>
<keyword evidence="8" id="KW-0256">Endoplasmic reticulum</keyword>
<organism evidence="13 14">
    <name type="scientific">Pocillopora meandrina</name>
    <dbReference type="NCBI Taxonomy" id="46732"/>
    <lineage>
        <taxon>Eukaryota</taxon>
        <taxon>Metazoa</taxon>
        <taxon>Cnidaria</taxon>
        <taxon>Anthozoa</taxon>
        <taxon>Hexacorallia</taxon>
        <taxon>Scleractinia</taxon>
        <taxon>Astrocoeniina</taxon>
        <taxon>Pocilloporidae</taxon>
        <taxon>Pocillopora</taxon>
    </lineage>
</organism>
<feature type="region of interest" description="Disordered" evidence="10">
    <location>
        <begin position="813"/>
        <end position="846"/>
    </location>
</feature>
<dbReference type="InterPro" id="IPR045700">
    <property type="entry name" value="Rab3GAP1"/>
</dbReference>
<evidence type="ECO:0000313" key="14">
    <source>
        <dbReference type="Proteomes" id="UP001159428"/>
    </source>
</evidence>
<feature type="domain" description="Rab3GAP catalytic subunit C-terminal" evidence="12">
    <location>
        <begin position="949"/>
        <end position="1146"/>
    </location>
</feature>
<dbReference type="Pfam" id="PF19533">
    <property type="entry name" value="Rab3-GAP_cat_C"/>
    <property type="match status" value="1"/>
</dbReference>
<comment type="caution">
    <text evidence="13">The sequence shown here is derived from an EMBL/GenBank/DDBJ whole genome shotgun (WGS) entry which is preliminary data.</text>
</comment>
<comment type="subcellular location">
    <subcellularLocation>
        <location evidence="3">Cytoplasm</location>
    </subcellularLocation>
    <subcellularLocation>
        <location evidence="2">Endoplasmic reticulum</location>
    </subcellularLocation>
    <subcellularLocation>
        <location evidence="1">Golgi apparatus</location>
        <location evidence="1">cis-Golgi network</location>
    </subcellularLocation>
</comment>
<comment type="similarity">
    <text evidence="4">Belongs to the Rab3-GAP catalytic subunit family.</text>
</comment>
<feature type="compositionally biased region" description="Acidic residues" evidence="10">
    <location>
        <begin position="656"/>
        <end position="676"/>
    </location>
</feature>
<dbReference type="AlphaFoldDB" id="A0AAU9X2L5"/>
<evidence type="ECO:0000256" key="3">
    <source>
        <dbReference type="ARBA" id="ARBA00004496"/>
    </source>
</evidence>
<feature type="compositionally biased region" description="Basic and acidic residues" evidence="10">
    <location>
        <begin position="625"/>
        <end position="650"/>
    </location>
</feature>
<evidence type="ECO:0000256" key="7">
    <source>
        <dbReference type="ARBA" id="ARBA00022490"/>
    </source>
</evidence>
<evidence type="ECO:0000313" key="13">
    <source>
        <dbReference type="EMBL" id="CAH3134135.1"/>
    </source>
</evidence>
<feature type="region of interest" description="Disordered" evidence="10">
    <location>
        <begin position="89"/>
        <end position="123"/>
    </location>
</feature>
<feature type="region of interest" description="Disordered" evidence="10">
    <location>
        <begin position="625"/>
        <end position="714"/>
    </location>
</feature>
<keyword evidence="14" id="KW-1185">Reference proteome</keyword>
<dbReference type="Proteomes" id="UP001159428">
    <property type="component" value="Unassembled WGS sequence"/>
</dbReference>
<dbReference type="GO" id="GO:0005096">
    <property type="term" value="F:GTPase activator activity"/>
    <property type="evidence" value="ECO:0007669"/>
    <property type="project" value="UniProtKB-KW"/>
</dbReference>
<evidence type="ECO:0000256" key="2">
    <source>
        <dbReference type="ARBA" id="ARBA00004240"/>
    </source>
</evidence>
<name>A0AAU9X2L5_9CNID</name>
<feature type="compositionally biased region" description="Basic and acidic residues" evidence="10">
    <location>
        <begin position="679"/>
        <end position="714"/>
    </location>
</feature>
<accession>A0AAU9X2L5</accession>
<keyword evidence="9" id="KW-0333">Golgi apparatus</keyword>
<evidence type="ECO:0000256" key="10">
    <source>
        <dbReference type="SAM" id="MobiDB-lite"/>
    </source>
</evidence>
<evidence type="ECO:0000256" key="5">
    <source>
        <dbReference type="ARBA" id="ARBA00015817"/>
    </source>
</evidence>
<keyword evidence="7" id="KW-0963">Cytoplasm</keyword>
<keyword evidence="6" id="KW-0343">GTPase activation</keyword>
<evidence type="ECO:0000256" key="4">
    <source>
        <dbReference type="ARBA" id="ARBA00008856"/>
    </source>
</evidence>
<evidence type="ECO:0000259" key="11">
    <source>
        <dbReference type="Pfam" id="PF13890"/>
    </source>
</evidence>
<reference evidence="13 14" key="1">
    <citation type="submission" date="2022-05" db="EMBL/GenBank/DDBJ databases">
        <authorList>
            <consortium name="Genoscope - CEA"/>
            <person name="William W."/>
        </authorList>
    </citation>
    <scope>NUCLEOTIDE SEQUENCE [LARGE SCALE GENOMIC DNA]</scope>
</reference>
<feature type="domain" description="Rab3GAP catalytic subunit conserved" evidence="11">
    <location>
        <begin position="705"/>
        <end position="937"/>
    </location>
</feature>
<dbReference type="GO" id="GO:0005783">
    <property type="term" value="C:endoplasmic reticulum"/>
    <property type="evidence" value="ECO:0007669"/>
    <property type="project" value="UniProtKB-SubCell"/>
</dbReference>
<dbReference type="GO" id="GO:0005794">
    <property type="term" value="C:Golgi apparatus"/>
    <property type="evidence" value="ECO:0007669"/>
    <property type="project" value="UniProtKB-SubCell"/>
</dbReference>
<proteinExistence type="inferred from homology"/>
<dbReference type="PANTHER" id="PTHR21422">
    <property type="entry name" value="RAB3 GTPASE-ACTIVATING PROTEIN CATALYTIC SUBUNIT"/>
    <property type="match status" value="1"/>
</dbReference>